<protein>
    <submittedName>
        <fullName evidence="2">Cu(I)/Ag(I) efflux system membrane fusion protein</fullName>
    </submittedName>
</protein>
<dbReference type="RefSeq" id="WP_144883651.1">
    <property type="nucleotide sequence ID" value="NZ_VLLE01000002.1"/>
</dbReference>
<organism evidence="2 3">
    <name type="scientific">Lacibacter cauensis</name>
    <dbReference type="NCBI Taxonomy" id="510947"/>
    <lineage>
        <taxon>Bacteria</taxon>
        <taxon>Pseudomonadati</taxon>
        <taxon>Bacteroidota</taxon>
        <taxon>Chitinophagia</taxon>
        <taxon>Chitinophagales</taxon>
        <taxon>Chitinophagaceae</taxon>
        <taxon>Lacibacter</taxon>
    </lineage>
</organism>
<dbReference type="Proteomes" id="UP000316167">
    <property type="component" value="Unassembled WGS sequence"/>
</dbReference>
<dbReference type="OrthoDB" id="5513217at2"/>
<reference evidence="2 3" key="1">
    <citation type="journal article" date="2015" name="Stand. Genomic Sci.">
        <title>Genomic Encyclopedia of Bacterial and Archaeal Type Strains, Phase III: the genomes of soil and plant-associated and newly described type strains.</title>
        <authorList>
            <person name="Whitman W.B."/>
            <person name="Woyke T."/>
            <person name="Klenk H.P."/>
            <person name="Zhou Y."/>
            <person name="Lilburn T.G."/>
            <person name="Beck B.J."/>
            <person name="De Vos P."/>
            <person name="Vandamme P."/>
            <person name="Eisen J.A."/>
            <person name="Garrity G."/>
            <person name="Hugenholtz P."/>
            <person name="Kyrpides N.C."/>
        </authorList>
    </citation>
    <scope>NUCLEOTIDE SEQUENCE [LARGE SCALE GENOMIC DNA]</scope>
    <source>
        <strain evidence="2 3">CGMCC 1.7271</strain>
    </source>
</reference>
<evidence type="ECO:0000313" key="2">
    <source>
        <dbReference type="EMBL" id="TWI85068.1"/>
    </source>
</evidence>
<proteinExistence type="predicted"/>
<dbReference type="EMBL" id="VLLE01000002">
    <property type="protein sequence ID" value="TWI85068.1"/>
    <property type="molecule type" value="Genomic_DNA"/>
</dbReference>
<dbReference type="AlphaFoldDB" id="A0A562SVH9"/>
<dbReference type="PROSITE" id="PS51257">
    <property type="entry name" value="PROKAR_LIPOPROTEIN"/>
    <property type="match status" value="1"/>
</dbReference>
<dbReference type="InterPro" id="IPR021782">
    <property type="entry name" value="DUF3347"/>
</dbReference>
<accession>A0A562SVH9</accession>
<evidence type="ECO:0000259" key="1">
    <source>
        <dbReference type="Pfam" id="PF11827"/>
    </source>
</evidence>
<sequence length="193" mass="21322">MKKTLLILSVVLLVVACKNKDEKSEETTAAPEQPKAAGYAYSETFNQSMTNVLNAYYNLKDAFVASDTAKVNTAAVALKGLLDSLKLDEVKQFDSLGFTSIDGRAGDVAAEISGMLGEKELEKKRESFEMVSNAFYDMVRVIKPTGATIYYQYCPMAFNDKGAYWLSSADSIMNPYFGKKMLTCGEVKETLKY</sequence>
<keyword evidence="3" id="KW-1185">Reference proteome</keyword>
<evidence type="ECO:0000313" key="3">
    <source>
        <dbReference type="Proteomes" id="UP000316167"/>
    </source>
</evidence>
<name>A0A562SVH9_9BACT</name>
<feature type="domain" description="DUF3347" evidence="1">
    <location>
        <begin position="52"/>
        <end position="144"/>
    </location>
</feature>
<gene>
    <name evidence="2" type="ORF">IQ13_0223</name>
</gene>
<comment type="caution">
    <text evidence="2">The sequence shown here is derived from an EMBL/GenBank/DDBJ whole genome shotgun (WGS) entry which is preliminary data.</text>
</comment>
<dbReference type="Pfam" id="PF11827">
    <property type="entry name" value="DUF3347"/>
    <property type="match status" value="1"/>
</dbReference>